<dbReference type="InterPro" id="IPR013780">
    <property type="entry name" value="Glyco_hydro_b"/>
</dbReference>
<protein>
    <submittedName>
        <fullName evidence="6">Glycoside hydrolase family 13 protein</fullName>
    </submittedName>
</protein>
<dbReference type="Gene3D" id="2.60.40.1180">
    <property type="entry name" value="Golgi alpha-mannosidase II"/>
    <property type="match status" value="1"/>
</dbReference>
<dbReference type="SUPFAM" id="SSF51445">
    <property type="entry name" value="(Trans)glycosidases"/>
    <property type="match status" value="1"/>
</dbReference>
<feature type="domain" description="Glycosyl hydrolase family 13 catalytic" evidence="5">
    <location>
        <begin position="143"/>
        <end position="566"/>
    </location>
</feature>
<evidence type="ECO:0000259" key="5">
    <source>
        <dbReference type="SMART" id="SM00642"/>
    </source>
</evidence>
<organism evidence="6 7">
    <name type="scientific">Shewanella mangrovisoli</name>
    <dbReference type="NCBI Taxonomy" id="2864211"/>
    <lineage>
        <taxon>Bacteria</taxon>
        <taxon>Pseudomonadati</taxon>
        <taxon>Pseudomonadota</taxon>
        <taxon>Gammaproteobacteria</taxon>
        <taxon>Alteromonadales</taxon>
        <taxon>Shewanellaceae</taxon>
        <taxon>Shewanella</taxon>
    </lineage>
</organism>
<evidence type="ECO:0000256" key="1">
    <source>
        <dbReference type="ARBA" id="ARBA00022801"/>
    </source>
</evidence>
<dbReference type="Pfam" id="PF09087">
    <property type="entry name" value="Cyc-maltodext_N"/>
    <property type="match status" value="1"/>
</dbReference>
<feature type="compositionally biased region" description="Low complexity" evidence="3">
    <location>
        <begin position="280"/>
        <end position="296"/>
    </location>
</feature>
<evidence type="ECO:0000313" key="7">
    <source>
        <dbReference type="Proteomes" id="UP001576708"/>
    </source>
</evidence>
<dbReference type="EMBL" id="JBHFGU010000001">
    <property type="protein sequence ID" value="MFB2619006.1"/>
    <property type="molecule type" value="Genomic_DNA"/>
</dbReference>
<dbReference type="RefSeq" id="WP_342200854.1">
    <property type="nucleotide sequence ID" value="NZ_JBCATE010000001.1"/>
</dbReference>
<name>A0ABV4VFE3_9GAMM</name>
<reference evidence="6 7" key="1">
    <citation type="submission" date="2024-09" db="EMBL/GenBank/DDBJ databases">
        <authorList>
            <person name="Zhang Y."/>
        </authorList>
    </citation>
    <scope>NUCLEOTIDE SEQUENCE [LARGE SCALE GENOMIC DNA]</scope>
    <source>
        <strain evidence="6 7">ZJ318</strain>
    </source>
</reference>
<dbReference type="CDD" id="cd11340">
    <property type="entry name" value="AmyAc_bac_CMD_like_3"/>
    <property type="match status" value="1"/>
</dbReference>
<feature type="region of interest" description="Disordered" evidence="3">
    <location>
        <begin position="273"/>
        <end position="296"/>
    </location>
</feature>
<keyword evidence="1 6" id="KW-0378">Hydrolase</keyword>
<feature type="compositionally biased region" description="Basic and acidic residues" evidence="3">
    <location>
        <begin position="162"/>
        <end position="174"/>
    </location>
</feature>
<accession>A0ABV4VFE3</accession>
<proteinExistence type="predicted"/>
<dbReference type="InterPro" id="IPR013783">
    <property type="entry name" value="Ig-like_fold"/>
</dbReference>
<dbReference type="Pfam" id="PF00128">
    <property type="entry name" value="Alpha-amylase"/>
    <property type="match status" value="1"/>
</dbReference>
<dbReference type="InterPro" id="IPR015171">
    <property type="entry name" value="Cyc-maltodext_N"/>
</dbReference>
<dbReference type="Proteomes" id="UP001576708">
    <property type="component" value="Unassembled WGS sequence"/>
</dbReference>
<evidence type="ECO:0000256" key="3">
    <source>
        <dbReference type="SAM" id="MobiDB-lite"/>
    </source>
</evidence>
<dbReference type="Pfam" id="PF10438">
    <property type="entry name" value="Cyc-maltodext_C"/>
    <property type="match status" value="1"/>
</dbReference>
<dbReference type="PANTHER" id="PTHR10357">
    <property type="entry name" value="ALPHA-AMYLASE FAMILY MEMBER"/>
    <property type="match status" value="1"/>
</dbReference>
<feature type="signal peptide" evidence="4">
    <location>
        <begin position="1"/>
        <end position="20"/>
    </location>
</feature>
<dbReference type="InterPro" id="IPR017853">
    <property type="entry name" value="GH"/>
</dbReference>
<evidence type="ECO:0000256" key="4">
    <source>
        <dbReference type="SAM" id="SignalP"/>
    </source>
</evidence>
<gene>
    <name evidence="6" type="ORF">ACE02W_04155</name>
</gene>
<keyword evidence="7" id="KW-1185">Reference proteome</keyword>
<dbReference type="InterPro" id="IPR006047">
    <property type="entry name" value="GH13_cat_dom"/>
</dbReference>
<keyword evidence="4" id="KW-0732">Signal</keyword>
<comment type="caution">
    <text evidence="6">The sequence shown here is derived from an EMBL/GenBank/DDBJ whole genome shotgun (WGS) entry which is preliminary data.</text>
</comment>
<dbReference type="GO" id="GO:0016787">
    <property type="term" value="F:hydrolase activity"/>
    <property type="evidence" value="ECO:0007669"/>
    <property type="project" value="UniProtKB-KW"/>
</dbReference>
<sequence>MIRHSLLFALVLTASSPLYALAQASHSPVSSKGSFHLEPLSWWADMHNPKLQLMLHSDVLPTDAAQLKVEITGQDVLFEGIEQTENPHYLFINLDLRHAKPQTINIRILAGDKQLLQLPYILAARADGSRERPGFSNKDVIYLITPDRFANGNPSNDNQADMLEHTAPDNSDGRHGGDIEGIRQHLDYLAKLGVTQLWINPLLENNQAQYSYHGYAMTNLYRVDPRFGSNQDYQRLVTEAKQRGLGVIKDVVLNHIGSNHWWLKDLPSNDWLNVPQQPNATDTQTAPAASSTSLSSTNLGFTSRFTSHRRTTVQDPYADMQDKSDFVDGWFVDSMPDLNQRNPKLATYLIQNSIWWVEYAGLSGIREDTYSYADKTFLAQWSKALMAEYPHFNIVGEEWTANPITVSYWQKGKINADGYSSDLPSLMDFPLYEKLLESLNEPEGWDTGFIKLYEMLANDVVYANPSQLVLFEGNHDTNRIYSLLKENLPLYQMALTYVLTAKRIPQLFYGTEVLMTSPTEGRHDGVVRSDFPGGFTNSKVSGFSGKGLNEKQQQALVFVRTLLNYRKHSAALQTGDLLHFVPQNGVYVQFRCAAKHAAAGNACYQADADKVMVIYNKNDQAQTLDLSRFSKVLAGNTSANSAFSGDKLKLNQSLALPHAGVMLLELNHQ</sequence>
<evidence type="ECO:0000313" key="6">
    <source>
        <dbReference type="EMBL" id="MFB2619006.1"/>
    </source>
</evidence>
<feature type="region of interest" description="Disordered" evidence="3">
    <location>
        <begin position="151"/>
        <end position="174"/>
    </location>
</feature>
<dbReference type="SUPFAM" id="SSF81296">
    <property type="entry name" value="E set domains"/>
    <property type="match status" value="1"/>
</dbReference>
<keyword evidence="2" id="KW-0326">Glycosidase</keyword>
<dbReference type="SUPFAM" id="SSF51011">
    <property type="entry name" value="Glycosyl hydrolase domain"/>
    <property type="match status" value="1"/>
</dbReference>
<dbReference type="Gene3D" id="2.60.40.10">
    <property type="entry name" value="Immunoglobulins"/>
    <property type="match status" value="1"/>
</dbReference>
<dbReference type="InterPro" id="IPR019492">
    <property type="entry name" value="Cyclo-malto-dextrinase_C"/>
</dbReference>
<dbReference type="SMART" id="SM00642">
    <property type="entry name" value="Aamy"/>
    <property type="match status" value="1"/>
</dbReference>
<dbReference type="PANTHER" id="PTHR10357:SF210">
    <property type="entry name" value="MALTODEXTRIN GLUCOSIDASE"/>
    <property type="match status" value="1"/>
</dbReference>
<feature type="chain" id="PRO_5047341001" evidence="4">
    <location>
        <begin position="21"/>
        <end position="669"/>
    </location>
</feature>
<dbReference type="InterPro" id="IPR014756">
    <property type="entry name" value="Ig_E-set"/>
</dbReference>
<evidence type="ECO:0000256" key="2">
    <source>
        <dbReference type="ARBA" id="ARBA00023295"/>
    </source>
</evidence>
<dbReference type="Gene3D" id="3.20.20.80">
    <property type="entry name" value="Glycosidases"/>
    <property type="match status" value="1"/>
</dbReference>